<comment type="subunit">
    <text evidence="4">Homotetramer.</text>
</comment>
<proteinExistence type="inferred from homology"/>
<evidence type="ECO:0000256" key="11">
    <source>
        <dbReference type="ARBA" id="ARBA00023002"/>
    </source>
</evidence>
<evidence type="ECO:0000256" key="14">
    <source>
        <dbReference type="ARBA" id="ARBA00031146"/>
    </source>
</evidence>
<keyword evidence="9 15" id="KW-0058">Aromatic hydrocarbons catabolism</keyword>
<dbReference type="SUPFAM" id="SSF54593">
    <property type="entry name" value="Glyoxalase/Bleomycin resistance protein/Dihydroxybiphenyl dioxygenase"/>
    <property type="match status" value="1"/>
</dbReference>
<dbReference type="InterPro" id="IPR000486">
    <property type="entry name" value="Xdiol_ring_cleave_dOase_1/2"/>
</dbReference>
<name>A0A0D1XGA4_ANEMI</name>
<keyword evidence="8" id="KW-0677">Repeat</keyword>
<evidence type="ECO:0000313" key="20">
    <source>
        <dbReference type="Proteomes" id="UP000182836"/>
    </source>
</evidence>
<organism evidence="17 19">
    <name type="scientific">Aneurinibacillus migulanus</name>
    <name type="common">Bacillus migulanus</name>
    <dbReference type="NCBI Taxonomy" id="47500"/>
    <lineage>
        <taxon>Bacteria</taxon>
        <taxon>Bacillati</taxon>
        <taxon>Bacillota</taxon>
        <taxon>Bacilli</taxon>
        <taxon>Bacillales</taxon>
        <taxon>Paenibacillaceae</taxon>
        <taxon>Aneurinibacillus group</taxon>
        <taxon>Aneurinibacillus</taxon>
    </lineage>
</organism>
<dbReference type="Pfam" id="PF22247">
    <property type="entry name" value="Diox-like_N"/>
    <property type="match status" value="1"/>
</dbReference>
<keyword evidence="7" id="KW-0479">Metal-binding</keyword>
<reference evidence="17 19" key="1">
    <citation type="submission" date="2015-07" db="EMBL/GenBank/DDBJ databases">
        <title>Fjat-14205 dsm 2895.</title>
        <authorList>
            <person name="Liu B."/>
            <person name="Wang J."/>
            <person name="Zhu Y."/>
            <person name="Liu G."/>
            <person name="Chen Q."/>
            <person name="Chen Z."/>
            <person name="Lan J."/>
            <person name="Che J."/>
            <person name="Ge C."/>
            <person name="Shi H."/>
            <person name="Pan Z."/>
            <person name="Liu X."/>
        </authorList>
    </citation>
    <scope>NUCLEOTIDE SEQUENCE [LARGE SCALE GENOMIC DNA]</scope>
    <source>
        <strain evidence="17 19">DSM 2895</strain>
    </source>
</reference>
<evidence type="ECO:0000256" key="13">
    <source>
        <dbReference type="ARBA" id="ARBA00030369"/>
    </source>
</evidence>
<dbReference type="PROSITE" id="PS51819">
    <property type="entry name" value="VOC"/>
    <property type="match status" value="2"/>
</dbReference>
<dbReference type="InterPro" id="IPR037523">
    <property type="entry name" value="VOC_core"/>
</dbReference>
<dbReference type="STRING" id="47500.AF333_20520"/>
<evidence type="ECO:0000256" key="9">
    <source>
        <dbReference type="ARBA" id="ARBA00022797"/>
    </source>
</evidence>
<dbReference type="GO" id="GO:0008198">
    <property type="term" value="F:ferrous iron binding"/>
    <property type="evidence" value="ECO:0007669"/>
    <property type="project" value="InterPro"/>
</dbReference>
<evidence type="ECO:0000256" key="5">
    <source>
        <dbReference type="ARBA" id="ARBA00013117"/>
    </source>
</evidence>
<dbReference type="PANTHER" id="PTHR21366:SF14">
    <property type="entry name" value="GLYOXALASE DOMAIN-CONTAINING PROTEIN 5"/>
    <property type="match status" value="1"/>
</dbReference>
<dbReference type="InterPro" id="IPR050383">
    <property type="entry name" value="GlyoxalaseI/FosfomycinResist"/>
</dbReference>
<dbReference type="InterPro" id="IPR054560">
    <property type="entry name" value="XylE-like_N"/>
</dbReference>
<dbReference type="Pfam" id="PF00903">
    <property type="entry name" value="Glyoxalase"/>
    <property type="match status" value="1"/>
</dbReference>
<keyword evidence="19" id="KW-1185">Reference proteome</keyword>
<evidence type="ECO:0000256" key="6">
    <source>
        <dbReference type="ARBA" id="ARBA00022190"/>
    </source>
</evidence>
<keyword evidence="12 15" id="KW-0408">Iron</keyword>
<evidence type="ECO:0000256" key="12">
    <source>
        <dbReference type="ARBA" id="ARBA00023004"/>
    </source>
</evidence>
<dbReference type="AlphaFoldDB" id="A0A0D1XGA4"/>
<dbReference type="OrthoDB" id="317332at2"/>
<dbReference type="EMBL" id="FNED01000053">
    <property type="protein sequence ID" value="SDK40723.1"/>
    <property type="molecule type" value="Genomic_DNA"/>
</dbReference>
<evidence type="ECO:0000256" key="3">
    <source>
        <dbReference type="ARBA" id="ARBA00008784"/>
    </source>
</evidence>
<keyword evidence="10 15" id="KW-0223">Dioxygenase</keyword>
<evidence type="ECO:0000256" key="2">
    <source>
        <dbReference type="ARBA" id="ARBA00001954"/>
    </source>
</evidence>
<evidence type="ECO:0000313" key="17">
    <source>
        <dbReference type="EMBL" id="KON97497.1"/>
    </source>
</evidence>
<evidence type="ECO:0000256" key="1">
    <source>
        <dbReference type="ARBA" id="ARBA00000163"/>
    </source>
</evidence>
<evidence type="ECO:0000313" key="19">
    <source>
        <dbReference type="Proteomes" id="UP000037269"/>
    </source>
</evidence>
<dbReference type="InterPro" id="IPR004360">
    <property type="entry name" value="Glyas_Fos-R_dOase_dom"/>
</dbReference>
<dbReference type="Proteomes" id="UP000037269">
    <property type="component" value="Unassembled WGS sequence"/>
</dbReference>
<dbReference type="InterPro" id="IPR017624">
    <property type="entry name" value="Catechol_2-3_dOase"/>
</dbReference>
<feature type="domain" description="VOC" evidence="16">
    <location>
        <begin position="6"/>
        <end position="120"/>
    </location>
</feature>
<dbReference type="Gene3D" id="3.10.180.10">
    <property type="entry name" value="2,3-Dihydroxybiphenyl 1,2-Dioxygenase, domain 1"/>
    <property type="match status" value="2"/>
</dbReference>
<dbReference type="PATRIC" id="fig|47500.8.peg.1852"/>
<dbReference type="InterPro" id="IPR029068">
    <property type="entry name" value="Glyas_Bleomycin-R_OHBP_Dase"/>
</dbReference>
<evidence type="ECO:0000256" key="10">
    <source>
        <dbReference type="ARBA" id="ARBA00022964"/>
    </source>
</evidence>
<dbReference type="EMBL" id="LGUG01000004">
    <property type="protein sequence ID" value="KON97497.1"/>
    <property type="molecule type" value="Genomic_DNA"/>
</dbReference>
<keyword evidence="11 15" id="KW-0560">Oxidoreductase</keyword>
<dbReference type="PROSITE" id="PS00082">
    <property type="entry name" value="EXTRADIOL_DIOXYGENAS"/>
    <property type="match status" value="1"/>
</dbReference>
<dbReference type="GeneID" id="42307538"/>
<accession>A0A0D1XGA4</accession>
<evidence type="ECO:0000256" key="8">
    <source>
        <dbReference type="ARBA" id="ARBA00022737"/>
    </source>
</evidence>
<reference evidence="18 20" key="2">
    <citation type="submission" date="2016-10" db="EMBL/GenBank/DDBJ databases">
        <authorList>
            <person name="de Groot N.N."/>
        </authorList>
    </citation>
    <scope>NUCLEOTIDE SEQUENCE [LARGE SCALE GENOMIC DNA]</scope>
    <source>
        <strain evidence="18 20">DSM 2895</strain>
    </source>
</reference>
<evidence type="ECO:0000256" key="15">
    <source>
        <dbReference type="RuleBase" id="RU000683"/>
    </source>
</evidence>
<dbReference type="PANTHER" id="PTHR21366">
    <property type="entry name" value="GLYOXALASE FAMILY PROTEIN"/>
    <property type="match status" value="1"/>
</dbReference>
<comment type="catalytic activity">
    <reaction evidence="1">
        <text>catechol + O2 = (2Z,4E)-2-hydroxy-6-oxohexa-2,4-dienoate + H(+)</text>
        <dbReference type="Rhea" id="RHEA:17337"/>
        <dbReference type="ChEBI" id="CHEBI:15378"/>
        <dbReference type="ChEBI" id="CHEBI:15379"/>
        <dbReference type="ChEBI" id="CHEBI:18135"/>
        <dbReference type="ChEBI" id="CHEBI:71198"/>
        <dbReference type="EC" id="1.13.11.2"/>
    </reaction>
</comment>
<evidence type="ECO:0000256" key="4">
    <source>
        <dbReference type="ARBA" id="ARBA00011881"/>
    </source>
</evidence>
<comment type="cofactor">
    <cofactor evidence="2 15">
        <name>Fe(2+)</name>
        <dbReference type="ChEBI" id="CHEBI:29033"/>
    </cofactor>
</comment>
<feature type="domain" description="VOC" evidence="16">
    <location>
        <begin position="147"/>
        <end position="266"/>
    </location>
</feature>
<evidence type="ECO:0000256" key="7">
    <source>
        <dbReference type="ARBA" id="ARBA00022723"/>
    </source>
</evidence>
<evidence type="ECO:0000259" key="16">
    <source>
        <dbReference type="PROSITE" id="PS51819"/>
    </source>
</evidence>
<dbReference type="RefSeq" id="WP_043067034.1">
    <property type="nucleotide sequence ID" value="NZ_BJOA01000201.1"/>
</dbReference>
<dbReference type="GO" id="GO:0018577">
    <property type="term" value="F:catechol 2,3-dioxygenase activity"/>
    <property type="evidence" value="ECO:0007669"/>
    <property type="project" value="UniProtKB-EC"/>
</dbReference>
<protein>
    <recommendedName>
        <fullName evidence="6">Metapyrocatechase</fullName>
        <ecNumber evidence="5">1.13.11.2</ecNumber>
    </recommendedName>
    <alternativeName>
        <fullName evidence="14">CatO2ase</fullName>
    </alternativeName>
    <alternativeName>
        <fullName evidence="13">Catechol 2,3-dioxygenase</fullName>
    </alternativeName>
</protein>
<dbReference type="NCBIfam" id="TIGR03211">
    <property type="entry name" value="catechol_2_3"/>
    <property type="match status" value="1"/>
</dbReference>
<comment type="similarity">
    <text evidence="3 15">Belongs to the extradiol ring-cleavage dioxygenase family.</text>
</comment>
<gene>
    <name evidence="17" type="ORF">AF333_20520</name>
    <name evidence="18" type="ORF">SAMN04487909_15321</name>
</gene>
<dbReference type="EC" id="1.13.11.2" evidence="5"/>
<sequence>MNSILRIGRIELRVMDLELSAEYYRNVIGLEEMARDNERVYLKAWDEYDHHSIILKKADAPGMDHMAFKVKGPYELEVLERKVEQFGCKTWRISHGSRIAEGEAIRFEIPTGHEVELYSDIEFVGTGTGFTNPDPWPDNLRGIAPHRLDHALLTGNDIETVTRFFTEVLGFRQTEKIITVDGEQMLGSFLAITNTAHDLAFVKGPDNKFHHAGFHVDNWYEVLKAADILSKNKINIEVTPTRHGITRGQTVYFFDPSGNRNEAFASGYITYADFPTITWTEDQIGTGIFYHRRELVESFSKALT</sequence>
<evidence type="ECO:0000313" key="18">
    <source>
        <dbReference type="EMBL" id="SDK40723.1"/>
    </source>
</evidence>
<dbReference type="Proteomes" id="UP000182836">
    <property type="component" value="Unassembled WGS sequence"/>
</dbReference>